<evidence type="ECO:0000313" key="1">
    <source>
        <dbReference type="EMBL" id="MBB6565874.1"/>
    </source>
</evidence>
<protein>
    <submittedName>
        <fullName evidence="2">Uncharacterized protein</fullName>
    </submittedName>
</protein>
<reference evidence="1 4" key="2">
    <citation type="submission" date="2020-08" db="EMBL/GenBank/DDBJ databases">
        <title>Sequencing the genomes of 1000 actinobacteria strains.</title>
        <authorList>
            <person name="Klenk H.-P."/>
        </authorList>
    </citation>
    <scope>NUCLEOTIDE SEQUENCE [LARGE SCALE GENOMIC DNA]</scope>
    <source>
        <strain evidence="1 4">DSM 15626</strain>
    </source>
</reference>
<accession>A0A7Y4P0Q5</accession>
<proteinExistence type="predicted"/>
<reference evidence="2 3" key="1">
    <citation type="submission" date="2020-05" db="EMBL/GenBank/DDBJ databases">
        <title>Genome sequence of Kribbella sandramycini ATCC 39419.</title>
        <authorList>
            <person name="Maclea K.S."/>
            <person name="Fair J.L."/>
        </authorList>
    </citation>
    <scope>NUCLEOTIDE SEQUENCE [LARGE SCALE GENOMIC DNA]</scope>
    <source>
        <strain evidence="2 3">ATCC 39419</strain>
    </source>
</reference>
<keyword evidence="3" id="KW-1185">Reference proteome</keyword>
<name>A0A7Y4P0Q5_9ACTN</name>
<dbReference type="Proteomes" id="UP000534306">
    <property type="component" value="Unassembled WGS sequence"/>
</dbReference>
<dbReference type="RefSeq" id="WP_171674584.1">
    <property type="nucleotide sequence ID" value="NZ_BAAAGT010000001.1"/>
</dbReference>
<dbReference type="Proteomes" id="UP000553957">
    <property type="component" value="Unassembled WGS sequence"/>
</dbReference>
<evidence type="ECO:0000313" key="3">
    <source>
        <dbReference type="Proteomes" id="UP000534306"/>
    </source>
</evidence>
<evidence type="ECO:0000313" key="4">
    <source>
        <dbReference type="Proteomes" id="UP000553957"/>
    </source>
</evidence>
<comment type="caution">
    <text evidence="2">The sequence shown here is derived from an EMBL/GenBank/DDBJ whole genome shotgun (WGS) entry which is preliminary data.</text>
</comment>
<gene>
    <name evidence="1" type="ORF">HNR71_001511</name>
    <name evidence="2" type="ORF">HPO96_17980</name>
</gene>
<organism evidence="2 3">
    <name type="scientific">Kribbella sandramycini</name>
    <dbReference type="NCBI Taxonomy" id="60450"/>
    <lineage>
        <taxon>Bacteria</taxon>
        <taxon>Bacillati</taxon>
        <taxon>Actinomycetota</taxon>
        <taxon>Actinomycetes</taxon>
        <taxon>Propionibacteriales</taxon>
        <taxon>Kribbellaceae</taxon>
        <taxon>Kribbella</taxon>
    </lineage>
</organism>
<dbReference type="EMBL" id="JABJRC010000003">
    <property type="protein sequence ID" value="NOL42138.1"/>
    <property type="molecule type" value="Genomic_DNA"/>
</dbReference>
<dbReference type="EMBL" id="JACHKF010000001">
    <property type="protein sequence ID" value="MBB6565874.1"/>
    <property type="molecule type" value="Genomic_DNA"/>
</dbReference>
<sequence>MEIDDQERVTFTPEELDTVRAALVTIEHYATNIWDQVEISAVSGSTVDEIVSMRRQLDAIRRT</sequence>
<evidence type="ECO:0000313" key="2">
    <source>
        <dbReference type="EMBL" id="NOL42138.1"/>
    </source>
</evidence>
<dbReference type="AlphaFoldDB" id="A0A7Y4P0Q5"/>